<dbReference type="GO" id="GO:0016747">
    <property type="term" value="F:acyltransferase activity, transferring groups other than amino-acyl groups"/>
    <property type="evidence" value="ECO:0007669"/>
    <property type="project" value="InterPro"/>
</dbReference>
<reference evidence="2" key="1">
    <citation type="journal article" date="2014" name="Int. J. Syst. Evol. Microbiol.">
        <title>Complete genome sequence of Corynebacterium casei LMG S-19264T (=DSM 44701T), isolated from a smear-ripened cheese.</title>
        <authorList>
            <consortium name="US DOE Joint Genome Institute (JGI-PGF)"/>
            <person name="Walter F."/>
            <person name="Albersmeier A."/>
            <person name="Kalinowski J."/>
            <person name="Ruckert C."/>
        </authorList>
    </citation>
    <scope>NUCLEOTIDE SEQUENCE</scope>
    <source>
        <strain evidence="2">CGMCC 4.7403</strain>
    </source>
</reference>
<dbReference type="RefSeq" id="WP_189786717.1">
    <property type="nucleotide sequence ID" value="NZ_BNAT01000036.1"/>
</dbReference>
<name>A0A919DJN7_9ACTN</name>
<dbReference type="Pfam" id="PF00583">
    <property type="entry name" value="Acetyltransf_1"/>
    <property type="match status" value="1"/>
</dbReference>
<dbReference type="Gene3D" id="3.40.630.30">
    <property type="match status" value="1"/>
</dbReference>
<comment type="caution">
    <text evidence="2">The sequence shown here is derived from an EMBL/GenBank/DDBJ whole genome shotgun (WGS) entry which is preliminary data.</text>
</comment>
<keyword evidence="3" id="KW-1185">Reference proteome</keyword>
<evidence type="ECO:0000313" key="2">
    <source>
        <dbReference type="EMBL" id="GHE51033.1"/>
    </source>
</evidence>
<dbReference type="InterPro" id="IPR000182">
    <property type="entry name" value="GNAT_dom"/>
</dbReference>
<dbReference type="EMBL" id="BNAT01000036">
    <property type="protein sequence ID" value="GHE51033.1"/>
    <property type="molecule type" value="Genomic_DNA"/>
</dbReference>
<dbReference type="CDD" id="cd04301">
    <property type="entry name" value="NAT_SF"/>
    <property type="match status" value="1"/>
</dbReference>
<feature type="domain" description="N-acetyltransferase" evidence="1">
    <location>
        <begin position="15"/>
        <end position="188"/>
    </location>
</feature>
<organism evidence="2 3">
    <name type="scientific">Streptomyces capitiformicae</name>
    <dbReference type="NCBI Taxonomy" id="2014920"/>
    <lineage>
        <taxon>Bacteria</taxon>
        <taxon>Bacillati</taxon>
        <taxon>Actinomycetota</taxon>
        <taxon>Actinomycetes</taxon>
        <taxon>Kitasatosporales</taxon>
        <taxon>Streptomycetaceae</taxon>
        <taxon>Streptomyces</taxon>
    </lineage>
</organism>
<dbReference type="PROSITE" id="PS51186">
    <property type="entry name" value="GNAT"/>
    <property type="match status" value="1"/>
</dbReference>
<dbReference type="SUPFAM" id="SSF55729">
    <property type="entry name" value="Acyl-CoA N-acyltransferases (Nat)"/>
    <property type="match status" value="1"/>
</dbReference>
<sequence>MGKRKKKHLDQAKPFRIRTARFSDEDAMMRLLALADPDDPAPFESSRTVLLRGPQGPLSHGLALLLVAQHQDGAIVGALTASPPDWIVTHPGITGEHNQSALLNRLGTVHGVAVDEPYRGHGIACALIAEAERHLGRQGYGLITMDHKPELTDFYTRLGYAHGAQLVIHTPGPLIAQPAHTGMIHSFKPLESNVRLRAVPGYPEPMVSGLVSRTHIPAGSQFLPGRGLFVPRGA</sequence>
<dbReference type="AlphaFoldDB" id="A0A919DJN7"/>
<dbReference type="InterPro" id="IPR016181">
    <property type="entry name" value="Acyl_CoA_acyltransferase"/>
</dbReference>
<evidence type="ECO:0000259" key="1">
    <source>
        <dbReference type="PROSITE" id="PS51186"/>
    </source>
</evidence>
<accession>A0A919DJN7</accession>
<protein>
    <recommendedName>
        <fullName evidence="1">N-acetyltransferase domain-containing protein</fullName>
    </recommendedName>
</protein>
<proteinExistence type="predicted"/>
<gene>
    <name evidence="2" type="ORF">GCM10017771_73040</name>
</gene>
<dbReference type="Proteomes" id="UP000603227">
    <property type="component" value="Unassembled WGS sequence"/>
</dbReference>
<evidence type="ECO:0000313" key="3">
    <source>
        <dbReference type="Proteomes" id="UP000603227"/>
    </source>
</evidence>
<reference evidence="2" key="2">
    <citation type="submission" date="2020-09" db="EMBL/GenBank/DDBJ databases">
        <authorList>
            <person name="Sun Q."/>
            <person name="Zhou Y."/>
        </authorList>
    </citation>
    <scope>NUCLEOTIDE SEQUENCE</scope>
    <source>
        <strain evidence="2">CGMCC 4.7403</strain>
    </source>
</reference>